<dbReference type="Pfam" id="PF00512">
    <property type="entry name" value="HisKA"/>
    <property type="match status" value="1"/>
</dbReference>
<dbReference type="Gene3D" id="6.10.340.10">
    <property type="match status" value="1"/>
</dbReference>
<dbReference type="InterPro" id="IPR005467">
    <property type="entry name" value="His_kinase_dom"/>
</dbReference>
<feature type="domain" description="HAMP" evidence="15">
    <location>
        <begin position="318"/>
        <end position="373"/>
    </location>
</feature>
<keyword evidence="10" id="KW-0067">ATP-binding</keyword>
<evidence type="ECO:0000256" key="10">
    <source>
        <dbReference type="ARBA" id="ARBA00022840"/>
    </source>
</evidence>
<dbReference type="InterPro" id="IPR003660">
    <property type="entry name" value="HAMP_dom"/>
</dbReference>
<name>A0A061SQ85_9RHOB</name>
<dbReference type="CDD" id="cd12912">
    <property type="entry name" value="PDC2_MCP_like"/>
    <property type="match status" value="1"/>
</dbReference>
<evidence type="ECO:0000256" key="13">
    <source>
        <dbReference type="SAM" id="Phobius"/>
    </source>
</evidence>
<dbReference type="InterPro" id="IPR050736">
    <property type="entry name" value="Sensor_HK_Regulatory"/>
</dbReference>
<proteinExistence type="predicted"/>
<feature type="non-terminal residue" evidence="16">
    <location>
        <position position="630"/>
    </location>
</feature>
<keyword evidence="6" id="KW-0597">Phosphoprotein</keyword>
<dbReference type="SMART" id="SM00387">
    <property type="entry name" value="HATPase_c"/>
    <property type="match status" value="1"/>
</dbReference>
<evidence type="ECO:0000256" key="1">
    <source>
        <dbReference type="ARBA" id="ARBA00000085"/>
    </source>
</evidence>
<evidence type="ECO:0000313" key="16">
    <source>
        <dbReference type="EMBL" id="KAJ01425.1"/>
    </source>
</evidence>
<keyword evidence="12 13" id="KW-0472">Membrane</keyword>
<keyword evidence="13" id="KW-0812">Transmembrane</keyword>
<keyword evidence="7" id="KW-0808">Transferase</keyword>
<dbReference type="CDD" id="cd06225">
    <property type="entry name" value="HAMP"/>
    <property type="match status" value="1"/>
</dbReference>
<evidence type="ECO:0000256" key="8">
    <source>
        <dbReference type="ARBA" id="ARBA00022741"/>
    </source>
</evidence>
<keyword evidence="13" id="KW-1133">Transmembrane helix</keyword>
<keyword evidence="17" id="KW-1185">Reference proteome</keyword>
<dbReference type="Gene3D" id="3.30.565.10">
    <property type="entry name" value="Histidine kinase-like ATPase, C-terminal domain"/>
    <property type="match status" value="1"/>
</dbReference>
<dbReference type="CDD" id="cd16922">
    <property type="entry name" value="HATPase_EvgS-ArcB-TorS-like"/>
    <property type="match status" value="1"/>
</dbReference>
<evidence type="ECO:0000256" key="7">
    <source>
        <dbReference type="ARBA" id="ARBA00022679"/>
    </source>
</evidence>
<dbReference type="STRING" id="83219.PM02_19510"/>
<evidence type="ECO:0000256" key="4">
    <source>
        <dbReference type="ARBA" id="ARBA00012438"/>
    </source>
</evidence>
<dbReference type="FunFam" id="1.10.287.130:FF:000001">
    <property type="entry name" value="Two-component sensor histidine kinase"/>
    <property type="match status" value="1"/>
</dbReference>
<dbReference type="PANTHER" id="PTHR43711">
    <property type="entry name" value="TWO-COMPONENT HISTIDINE KINASE"/>
    <property type="match status" value="1"/>
</dbReference>
<keyword evidence="8" id="KW-0547">Nucleotide-binding</keyword>
<sequence>MTDARYVPTASGFAGSPSKDDAKKLFRPRQMNLRTLSFLMMLAIAVLPVSVFYSWVGRTAFQNELKRVDENHLIIAKNLSSTLSRYSADAIAVFEGALTQNTDENSYGRLLNKFDICKVLFFNEHDDLLSQVGRQQASEQEIPSSEIVSELRELAISKPGETFVSGIHQTKDGPHFFIFNLLDDGRFAIAPWSSSYVQKLQKSVAFGELGHSMMVDQNGLVVAHPNPEWERENKNASKLPVVQAMLAGETGVMQFYSPPMDADMIAGFTSVPETGWGIMVPQPIRELEVRASAIQQTALYVSALGVALAIAVGLWFSRVLTAPIVSIATSAKRVATGDLSSRVEASGIYVPSEIEHLSSTFDRMVEDIERKNEQLNYQLQIEKQLSEERAVLLAEAQRAYAMKSEFISTISHELRTPLTSIRGSVDLALSGRLGELNPKIENILNVGRRNTERLLLLVNDILDFSSLEAGQITLSRDQVSAEKMLADAIEINAPFACNTKVKLIVHPISVPFDAIVDPERIQQVFSNLISNAIKFSGNGELVELSAEKEGEFGIFRITDHGNGVPKEFRPHLFDRFTQADSADTRQVGGTGLGLAISKALVEKHGGTIDFETAIGVGTTFFFKIPLAPTP</sequence>
<dbReference type="EC" id="2.7.13.3" evidence="4"/>
<keyword evidence="9" id="KW-0418">Kinase</keyword>
<comment type="caution">
    <text evidence="16">The sequence shown here is derived from an EMBL/GenBank/DDBJ whole genome shotgun (WGS) entry which is preliminary data.</text>
</comment>
<dbReference type="eggNOG" id="COG5002">
    <property type="taxonomic scope" value="Bacteria"/>
</dbReference>
<evidence type="ECO:0000256" key="9">
    <source>
        <dbReference type="ARBA" id="ARBA00022777"/>
    </source>
</evidence>
<dbReference type="Pfam" id="PF00672">
    <property type="entry name" value="HAMP"/>
    <property type="match status" value="1"/>
</dbReference>
<dbReference type="SMART" id="SM00388">
    <property type="entry name" value="HisKA"/>
    <property type="match status" value="1"/>
</dbReference>
<dbReference type="Proteomes" id="UP000027337">
    <property type="component" value="Unassembled WGS sequence"/>
</dbReference>
<dbReference type="InterPro" id="IPR036890">
    <property type="entry name" value="HATPase_C_sf"/>
</dbReference>
<dbReference type="InterPro" id="IPR003594">
    <property type="entry name" value="HATPase_dom"/>
</dbReference>
<keyword evidence="5" id="KW-1003">Cell membrane</keyword>
<feature type="domain" description="Histidine kinase" evidence="14">
    <location>
        <begin position="409"/>
        <end position="628"/>
    </location>
</feature>
<accession>A0A061SQ85</accession>
<evidence type="ECO:0000313" key="17">
    <source>
        <dbReference type="Proteomes" id="UP000027337"/>
    </source>
</evidence>
<comment type="subcellular location">
    <subcellularLocation>
        <location evidence="2">Cell membrane</location>
    </subcellularLocation>
    <subcellularLocation>
        <location evidence="3">Membrane raft</location>
        <topology evidence="3">Multi-pass membrane protein</topology>
    </subcellularLocation>
</comment>
<dbReference type="SUPFAM" id="SSF47384">
    <property type="entry name" value="Homodimeric domain of signal transducing histidine kinase"/>
    <property type="match status" value="1"/>
</dbReference>
<gene>
    <name evidence="16" type="ORF">PM02_19510</name>
</gene>
<dbReference type="PROSITE" id="PS50885">
    <property type="entry name" value="HAMP"/>
    <property type="match status" value="1"/>
</dbReference>
<comment type="catalytic activity">
    <reaction evidence="1">
        <text>ATP + protein L-histidine = ADP + protein N-phospho-L-histidine.</text>
        <dbReference type="EC" id="2.7.13.3"/>
    </reaction>
</comment>
<evidence type="ECO:0000259" key="14">
    <source>
        <dbReference type="PROSITE" id="PS50109"/>
    </source>
</evidence>
<dbReference type="AlphaFoldDB" id="A0A061SQ85"/>
<feature type="transmembrane region" description="Helical" evidence="13">
    <location>
        <begin position="36"/>
        <end position="56"/>
    </location>
</feature>
<dbReference type="PROSITE" id="PS50109">
    <property type="entry name" value="HIS_KIN"/>
    <property type="match status" value="1"/>
</dbReference>
<dbReference type="FunFam" id="3.30.565.10:FF:000023">
    <property type="entry name" value="PAS domain-containing sensor histidine kinase"/>
    <property type="match status" value="1"/>
</dbReference>
<dbReference type="Pfam" id="PF02518">
    <property type="entry name" value="HATPase_c"/>
    <property type="match status" value="1"/>
</dbReference>
<dbReference type="GO" id="GO:0045121">
    <property type="term" value="C:membrane raft"/>
    <property type="evidence" value="ECO:0007669"/>
    <property type="project" value="UniProtKB-SubCell"/>
</dbReference>
<evidence type="ECO:0000256" key="3">
    <source>
        <dbReference type="ARBA" id="ARBA00004314"/>
    </source>
</evidence>
<dbReference type="InterPro" id="IPR004358">
    <property type="entry name" value="Sig_transdc_His_kin-like_C"/>
</dbReference>
<evidence type="ECO:0000256" key="2">
    <source>
        <dbReference type="ARBA" id="ARBA00004236"/>
    </source>
</evidence>
<dbReference type="Gene3D" id="1.10.287.130">
    <property type="match status" value="1"/>
</dbReference>
<protein>
    <recommendedName>
        <fullName evidence="4">histidine kinase</fullName>
        <ecNumber evidence="4">2.7.13.3</ecNumber>
    </recommendedName>
</protein>
<dbReference type="SUPFAM" id="SSF158472">
    <property type="entry name" value="HAMP domain-like"/>
    <property type="match status" value="1"/>
</dbReference>
<dbReference type="CDD" id="cd00082">
    <property type="entry name" value="HisKA"/>
    <property type="match status" value="1"/>
</dbReference>
<dbReference type="RefSeq" id="WP_051584265.1">
    <property type="nucleotide sequence ID" value="NZ_JEMU01000037.1"/>
</dbReference>
<evidence type="ECO:0000259" key="15">
    <source>
        <dbReference type="PROSITE" id="PS50885"/>
    </source>
</evidence>
<evidence type="ECO:0000256" key="5">
    <source>
        <dbReference type="ARBA" id="ARBA00022475"/>
    </source>
</evidence>
<dbReference type="SUPFAM" id="SSF55874">
    <property type="entry name" value="ATPase domain of HSP90 chaperone/DNA topoisomerase II/histidine kinase"/>
    <property type="match status" value="1"/>
</dbReference>
<dbReference type="InterPro" id="IPR003661">
    <property type="entry name" value="HisK_dim/P_dom"/>
</dbReference>
<dbReference type="Gene3D" id="3.30.450.20">
    <property type="entry name" value="PAS domain"/>
    <property type="match status" value="1"/>
</dbReference>
<dbReference type="PANTHER" id="PTHR43711:SF1">
    <property type="entry name" value="HISTIDINE KINASE 1"/>
    <property type="match status" value="1"/>
</dbReference>
<evidence type="ECO:0000256" key="12">
    <source>
        <dbReference type="ARBA" id="ARBA00023136"/>
    </source>
</evidence>
<dbReference type="InterPro" id="IPR036097">
    <property type="entry name" value="HisK_dim/P_sf"/>
</dbReference>
<dbReference type="SMART" id="SM00304">
    <property type="entry name" value="HAMP"/>
    <property type="match status" value="1"/>
</dbReference>
<evidence type="ECO:0000256" key="11">
    <source>
        <dbReference type="ARBA" id="ARBA00023012"/>
    </source>
</evidence>
<organism evidence="16 17">
    <name type="scientific">Sulfitobacter mediterraneus</name>
    <dbReference type="NCBI Taxonomy" id="83219"/>
    <lineage>
        <taxon>Bacteria</taxon>
        <taxon>Pseudomonadati</taxon>
        <taxon>Pseudomonadota</taxon>
        <taxon>Alphaproteobacteria</taxon>
        <taxon>Rhodobacterales</taxon>
        <taxon>Roseobacteraceae</taxon>
        <taxon>Sulfitobacter</taxon>
    </lineage>
</organism>
<keyword evidence="11" id="KW-0902">Two-component regulatory system</keyword>
<reference evidence="16 17" key="1">
    <citation type="journal article" date="2014" name="Genome Announc.">
        <title>Draft Genome Sequences of Two Isolates of the Roseobacter Group, Sulfitobacter sp. Strains 3SOLIMAR09 and 1FIGIMAR09, from Harbors of Mallorca Island (Mediterranean Sea).</title>
        <authorList>
            <person name="Mas-Llado M."/>
            <person name="Pina-Villalonga J.M."/>
            <person name="Brunet-Galmes I."/>
            <person name="Nogales B."/>
            <person name="Bosch R."/>
        </authorList>
    </citation>
    <scope>NUCLEOTIDE SEQUENCE [LARGE SCALE GENOMIC DNA]</scope>
    <source>
        <strain evidence="16 17">1FIGIMAR09</strain>
    </source>
</reference>
<evidence type="ECO:0000256" key="6">
    <source>
        <dbReference type="ARBA" id="ARBA00022553"/>
    </source>
</evidence>
<dbReference type="PRINTS" id="PR00344">
    <property type="entry name" value="BCTRLSENSOR"/>
</dbReference>
<dbReference type="GO" id="GO:0000155">
    <property type="term" value="F:phosphorelay sensor kinase activity"/>
    <property type="evidence" value="ECO:0007669"/>
    <property type="project" value="InterPro"/>
</dbReference>
<dbReference type="GO" id="GO:0005886">
    <property type="term" value="C:plasma membrane"/>
    <property type="evidence" value="ECO:0007669"/>
    <property type="project" value="UniProtKB-SubCell"/>
</dbReference>
<dbReference type="EMBL" id="JEMU01000037">
    <property type="protein sequence ID" value="KAJ01425.1"/>
    <property type="molecule type" value="Genomic_DNA"/>
</dbReference>
<dbReference type="GO" id="GO:0005524">
    <property type="term" value="F:ATP binding"/>
    <property type="evidence" value="ECO:0007669"/>
    <property type="project" value="UniProtKB-KW"/>
</dbReference>